<dbReference type="GO" id="GO:0020037">
    <property type="term" value="F:heme binding"/>
    <property type="evidence" value="ECO:0007669"/>
    <property type="project" value="InterPro"/>
</dbReference>
<evidence type="ECO:0000256" key="1">
    <source>
        <dbReference type="ARBA" id="ARBA00004370"/>
    </source>
</evidence>
<dbReference type="EnsemblPlants" id="OMERI03G10010.1">
    <property type="protein sequence ID" value="OMERI03G10010.1"/>
    <property type="gene ID" value="OMERI03G10010"/>
</dbReference>
<dbReference type="Proteomes" id="UP000008021">
    <property type="component" value="Chromosome 3"/>
</dbReference>
<comment type="cofactor">
    <cofactor evidence="11">
        <name>heme</name>
        <dbReference type="ChEBI" id="CHEBI:30413"/>
    </cofactor>
</comment>
<dbReference type="InterPro" id="IPR001128">
    <property type="entry name" value="Cyt_P450"/>
</dbReference>
<proteinExistence type="inferred from homology"/>
<dbReference type="AlphaFoldDB" id="A0A0E0CY43"/>
<evidence type="ECO:0000256" key="7">
    <source>
        <dbReference type="ARBA" id="ARBA00023002"/>
    </source>
</evidence>
<keyword evidence="5 11" id="KW-0479">Metal-binding</keyword>
<keyword evidence="9" id="KW-0503">Monooxygenase</keyword>
<accession>A0A0E0CY43</accession>
<organism evidence="12">
    <name type="scientific">Oryza meridionalis</name>
    <dbReference type="NCBI Taxonomy" id="40149"/>
    <lineage>
        <taxon>Eukaryota</taxon>
        <taxon>Viridiplantae</taxon>
        <taxon>Streptophyta</taxon>
        <taxon>Embryophyta</taxon>
        <taxon>Tracheophyta</taxon>
        <taxon>Spermatophyta</taxon>
        <taxon>Magnoliopsida</taxon>
        <taxon>Liliopsida</taxon>
        <taxon>Poales</taxon>
        <taxon>Poaceae</taxon>
        <taxon>BOP clade</taxon>
        <taxon>Oryzoideae</taxon>
        <taxon>Oryzeae</taxon>
        <taxon>Oryzinae</taxon>
        <taxon>Oryza</taxon>
    </lineage>
</organism>
<evidence type="ECO:0000256" key="3">
    <source>
        <dbReference type="ARBA" id="ARBA00022617"/>
    </source>
</evidence>
<reference evidence="12" key="1">
    <citation type="submission" date="2015-04" db="UniProtKB">
        <authorList>
            <consortium name="EnsemblPlants"/>
        </authorList>
    </citation>
    <scope>IDENTIFICATION</scope>
</reference>
<dbReference type="GO" id="GO:0006629">
    <property type="term" value="P:lipid metabolic process"/>
    <property type="evidence" value="ECO:0007669"/>
    <property type="project" value="UniProtKB-ARBA"/>
</dbReference>
<comment type="similarity">
    <text evidence="2">Belongs to the cytochrome P450 family.</text>
</comment>
<dbReference type="STRING" id="40149.A0A0E0CY43"/>
<dbReference type="eggNOG" id="KOG0157">
    <property type="taxonomic scope" value="Eukaryota"/>
</dbReference>
<dbReference type="Pfam" id="PF00067">
    <property type="entry name" value="p450"/>
    <property type="match status" value="1"/>
</dbReference>
<evidence type="ECO:0008006" key="14">
    <source>
        <dbReference type="Google" id="ProtNLM"/>
    </source>
</evidence>
<sequence>MLLAAHPEWQDRAHAEVLKVSGGDGAAAPDFDMVSRMRTVGMVVRRCGCSRRRRLLCGRPGKAAGPQLLKGTYLFVPMSTIHHDVATWGPTVRLFDPSRFRDGVAAACKHPQASFMPFGLSARTCLGQNLALVEVKTLVAVVLARFEFTLSLEFGLRFRIRCAAKSKGKKERKNTENRV</sequence>
<keyword evidence="8 11" id="KW-0408">Iron</keyword>
<keyword evidence="4" id="KW-0812">Transmembrane</keyword>
<keyword evidence="6" id="KW-1133">Transmembrane helix</keyword>
<protein>
    <recommendedName>
        <fullName evidence="14">Cytochrome P450</fullName>
    </recommendedName>
</protein>
<dbReference type="PANTHER" id="PTHR24282:SF39">
    <property type="entry name" value="CYTOCHROME P450 714D1"/>
    <property type="match status" value="1"/>
</dbReference>
<evidence type="ECO:0000256" key="10">
    <source>
        <dbReference type="ARBA" id="ARBA00023136"/>
    </source>
</evidence>
<evidence type="ECO:0000256" key="2">
    <source>
        <dbReference type="ARBA" id="ARBA00010617"/>
    </source>
</evidence>
<evidence type="ECO:0000256" key="8">
    <source>
        <dbReference type="ARBA" id="ARBA00023004"/>
    </source>
</evidence>
<dbReference type="HOGENOM" id="CLU_001570_5_7_1"/>
<evidence type="ECO:0000313" key="13">
    <source>
        <dbReference type="Proteomes" id="UP000008021"/>
    </source>
</evidence>
<evidence type="ECO:0000313" key="12">
    <source>
        <dbReference type="EnsemblPlants" id="OMERI03G10010.1"/>
    </source>
</evidence>
<evidence type="ECO:0000256" key="11">
    <source>
        <dbReference type="PIRSR" id="PIRSR602401-1"/>
    </source>
</evidence>
<dbReference type="GO" id="GO:0005506">
    <property type="term" value="F:iron ion binding"/>
    <property type="evidence" value="ECO:0007669"/>
    <property type="project" value="InterPro"/>
</dbReference>
<evidence type="ECO:0000256" key="4">
    <source>
        <dbReference type="ARBA" id="ARBA00022692"/>
    </source>
</evidence>
<dbReference type="PRINTS" id="PR00385">
    <property type="entry name" value="P450"/>
</dbReference>
<keyword evidence="3 11" id="KW-0349">Heme</keyword>
<evidence type="ECO:0000256" key="5">
    <source>
        <dbReference type="ARBA" id="ARBA00022723"/>
    </source>
</evidence>
<feature type="binding site" description="axial binding residue" evidence="11">
    <location>
        <position position="125"/>
    </location>
    <ligand>
        <name>heme</name>
        <dbReference type="ChEBI" id="CHEBI:30413"/>
    </ligand>
    <ligandPart>
        <name>Fe</name>
        <dbReference type="ChEBI" id="CHEBI:18248"/>
    </ligandPart>
</feature>
<dbReference type="GO" id="GO:0004497">
    <property type="term" value="F:monooxygenase activity"/>
    <property type="evidence" value="ECO:0007669"/>
    <property type="project" value="UniProtKB-KW"/>
</dbReference>
<keyword evidence="10" id="KW-0472">Membrane</keyword>
<dbReference type="Gramene" id="OMERI03G10010.1">
    <property type="protein sequence ID" value="OMERI03G10010.1"/>
    <property type="gene ID" value="OMERI03G10010"/>
</dbReference>
<dbReference type="GO" id="GO:0016705">
    <property type="term" value="F:oxidoreductase activity, acting on paired donors, with incorporation or reduction of molecular oxygen"/>
    <property type="evidence" value="ECO:0007669"/>
    <property type="project" value="InterPro"/>
</dbReference>
<dbReference type="InterPro" id="IPR036396">
    <property type="entry name" value="Cyt_P450_sf"/>
</dbReference>
<dbReference type="SUPFAM" id="SSF48264">
    <property type="entry name" value="Cytochrome P450"/>
    <property type="match status" value="1"/>
</dbReference>
<reference evidence="12" key="2">
    <citation type="submission" date="2018-05" db="EMBL/GenBank/DDBJ databases">
        <title>OmerRS3 (Oryza meridionalis Reference Sequence Version 3).</title>
        <authorList>
            <person name="Zhang J."/>
            <person name="Kudrna D."/>
            <person name="Lee S."/>
            <person name="Talag J."/>
            <person name="Welchert J."/>
            <person name="Wing R.A."/>
        </authorList>
    </citation>
    <scope>NUCLEOTIDE SEQUENCE [LARGE SCALE GENOMIC DNA]</scope>
    <source>
        <strain evidence="12">cv. OR44</strain>
    </source>
</reference>
<keyword evidence="13" id="KW-1185">Reference proteome</keyword>
<evidence type="ECO:0000256" key="9">
    <source>
        <dbReference type="ARBA" id="ARBA00023033"/>
    </source>
</evidence>
<comment type="subcellular location">
    <subcellularLocation>
        <location evidence="1">Membrane</location>
    </subcellularLocation>
</comment>
<dbReference type="PANTHER" id="PTHR24282">
    <property type="entry name" value="CYTOCHROME P450 FAMILY MEMBER"/>
    <property type="match status" value="1"/>
</dbReference>
<dbReference type="GO" id="GO:0016020">
    <property type="term" value="C:membrane"/>
    <property type="evidence" value="ECO:0007669"/>
    <property type="project" value="UniProtKB-SubCell"/>
</dbReference>
<name>A0A0E0CY43_9ORYZ</name>
<dbReference type="PRINTS" id="PR00463">
    <property type="entry name" value="EP450I"/>
</dbReference>
<keyword evidence="7" id="KW-0560">Oxidoreductase</keyword>
<dbReference type="InterPro" id="IPR050665">
    <property type="entry name" value="Cytochrome_P450_Monooxygen"/>
</dbReference>
<dbReference type="Gene3D" id="1.10.630.10">
    <property type="entry name" value="Cytochrome P450"/>
    <property type="match status" value="1"/>
</dbReference>
<dbReference type="InterPro" id="IPR002401">
    <property type="entry name" value="Cyt_P450_E_grp-I"/>
</dbReference>
<evidence type="ECO:0000256" key="6">
    <source>
        <dbReference type="ARBA" id="ARBA00022989"/>
    </source>
</evidence>